<proteinExistence type="predicted"/>
<protein>
    <submittedName>
        <fullName evidence="2">Uncharacterized protein</fullName>
    </submittedName>
</protein>
<dbReference type="RefSeq" id="WP_294535969.1">
    <property type="nucleotide sequence ID" value="NZ_DYUC01000126.1"/>
</dbReference>
<reference evidence="2" key="1">
    <citation type="journal article" date="2021" name="PeerJ">
        <title>Extensive microbial diversity within the chicken gut microbiome revealed by metagenomics and culture.</title>
        <authorList>
            <person name="Gilroy R."/>
            <person name="Ravi A."/>
            <person name="Getino M."/>
            <person name="Pursley I."/>
            <person name="Horton D.L."/>
            <person name="Alikhan N.F."/>
            <person name="Baker D."/>
            <person name="Gharbi K."/>
            <person name="Hall N."/>
            <person name="Watson M."/>
            <person name="Adriaenssens E.M."/>
            <person name="Foster-Nyarko E."/>
            <person name="Jarju S."/>
            <person name="Secka A."/>
            <person name="Antonio M."/>
            <person name="Oren A."/>
            <person name="Chaudhuri R.R."/>
            <person name="La Ragione R."/>
            <person name="Hildebrand F."/>
            <person name="Pallen M.J."/>
        </authorList>
    </citation>
    <scope>NUCLEOTIDE SEQUENCE</scope>
    <source>
        <strain evidence="2">CHK179-5677</strain>
    </source>
</reference>
<feature type="transmembrane region" description="Helical" evidence="1">
    <location>
        <begin position="48"/>
        <end position="68"/>
    </location>
</feature>
<evidence type="ECO:0000313" key="3">
    <source>
        <dbReference type="Proteomes" id="UP000760668"/>
    </source>
</evidence>
<evidence type="ECO:0000256" key="1">
    <source>
        <dbReference type="SAM" id="Phobius"/>
    </source>
</evidence>
<keyword evidence="1" id="KW-1133">Transmembrane helix</keyword>
<evidence type="ECO:0000313" key="2">
    <source>
        <dbReference type="EMBL" id="HJG87805.1"/>
    </source>
</evidence>
<dbReference type="EMBL" id="DYUC01000126">
    <property type="protein sequence ID" value="HJG87805.1"/>
    <property type="molecule type" value="Genomic_DNA"/>
</dbReference>
<dbReference type="Proteomes" id="UP000760668">
    <property type="component" value="Unassembled WGS sequence"/>
</dbReference>
<accession>A0A921MP30</accession>
<sequence>MKKTILGVCLFLGGLLSAGLWTVAEALAHLGGGGPLTWYLSGSSDLPVLLLLAAMAVAGLAILVVQAFREWIQEEEDPAAGKDPEDAGGDGGQ</sequence>
<gene>
    <name evidence="2" type="ORF">K8V01_12440</name>
</gene>
<comment type="caution">
    <text evidence="2">The sequence shown here is derived from an EMBL/GenBank/DDBJ whole genome shotgun (WGS) entry which is preliminary data.</text>
</comment>
<reference evidence="2" key="2">
    <citation type="submission" date="2021-09" db="EMBL/GenBank/DDBJ databases">
        <authorList>
            <person name="Gilroy R."/>
        </authorList>
    </citation>
    <scope>NUCLEOTIDE SEQUENCE</scope>
    <source>
        <strain evidence="2">CHK179-5677</strain>
    </source>
</reference>
<organism evidence="2 3">
    <name type="scientific">Pseudoflavonifractor capillosus</name>
    <dbReference type="NCBI Taxonomy" id="106588"/>
    <lineage>
        <taxon>Bacteria</taxon>
        <taxon>Bacillati</taxon>
        <taxon>Bacillota</taxon>
        <taxon>Clostridia</taxon>
        <taxon>Eubacteriales</taxon>
        <taxon>Oscillospiraceae</taxon>
        <taxon>Pseudoflavonifractor</taxon>
    </lineage>
</organism>
<name>A0A921MP30_9FIRM</name>
<dbReference type="AlphaFoldDB" id="A0A921MP30"/>
<keyword evidence="1" id="KW-0472">Membrane</keyword>
<keyword evidence="1" id="KW-0812">Transmembrane</keyword>